<dbReference type="Gene3D" id="1.10.418.10">
    <property type="entry name" value="Calponin-like domain"/>
    <property type="match status" value="1"/>
</dbReference>
<gene>
    <name evidence="2" type="ORF">KIN20_022359</name>
</gene>
<evidence type="ECO:0000313" key="2">
    <source>
        <dbReference type="EMBL" id="KAJ1362704.1"/>
    </source>
</evidence>
<dbReference type="InterPro" id="IPR050540">
    <property type="entry name" value="F-actin_Monoox_Mical"/>
</dbReference>
<protein>
    <recommendedName>
        <fullName evidence="1">Calponin-homology (CH) domain-containing protein</fullName>
    </recommendedName>
</protein>
<reference evidence="2" key="1">
    <citation type="submission" date="2021-06" db="EMBL/GenBank/DDBJ databases">
        <title>Parelaphostrongylus tenuis whole genome reference sequence.</title>
        <authorList>
            <person name="Garwood T.J."/>
            <person name="Larsen P.A."/>
            <person name="Fountain-Jones N.M."/>
            <person name="Garbe J.R."/>
            <person name="Macchietto M.G."/>
            <person name="Kania S.A."/>
            <person name="Gerhold R.W."/>
            <person name="Richards J.E."/>
            <person name="Wolf T.M."/>
        </authorList>
    </citation>
    <scope>NUCLEOTIDE SEQUENCE</scope>
    <source>
        <strain evidence="2">MNPRO001-30</strain>
        <tissue evidence="2">Meninges</tissue>
    </source>
</reference>
<evidence type="ECO:0000259" key="1">
    <source>
        <dbReference type="PROSITE" id="PS50021"/>
    </source>
</evidence>
<dbReference type="PROSITE" id="PS50021">
    <property type="entry name" value="CH"/>
    <property type="match status" value="1"/>
</dbReference>
<keyword evidence="3" id="KW-1185">Reference proteome</keyword>
<dbReference type="EMBL" id="JAHQIW010004522">
    <property type="protein sequence ID" value="KAJ1362704.1"/>
    <property type="molecule type" value="Genomic_DNA"/>
</dbReference>
<dbReference type="PANTHER" id="PTHR23167">
    <property type="entry name" value="CALPONIN HOMOLOGY DOMAIN-CONTAINING PROTEIN DDB_G0272472-RELATED"/>
    <property type="match status" value="1"/>
</dbReference>
<feature type="domain" description="Calponin-homology (CH)" evidence="1">
    <location>
        <begin position="62"/>
        <end position="175"/>
    </location>
</feature>
<proteinExistence type="predicted"/>
<organism evidence="2 3">
    <name type="scientific">Parelaphostrongylus tenuis</name>
    <name type="common">Meningeal worm</name>
    <dbReference type="NCBI Taxonomy" id="148309"/>
    <lineage>
        <taxon>Eukaryota</taxon>
        <taxon>Metazoa</taxon>
        <taxon>Ecdysozoa</taxon>
        <taxon>Nematoda</taxon>
        <taxon>Chromadorea</taxon>
        <taxon>Rhabditida</taxon>
        <taxon>Rhabditina</taxon>
        <taxon>Rhabditomorpha</taxon>
        <taxon>Strongyloidea</taxon>
        <taxon>Metastrongylidae</taxon>
        <taxon>Parelaphostrongylus</taxon>
    </lineage>
</organism>
<dbReference type="AlphaFoldDB" id="A0AAD5N8W9"/>
<evidence type="ECO:0000313" key="3">
    <source>
        <dbReference type="Proteomes" id="UP001196413"/>
    </source>
</evidence>
<accession>A0AAD5N8W9</accession>
<dbReference type="PANTHER" id="PTHR23167:SF46">
    <property type="entry name" value="EPS15 HOMOLOGY DOMAIN CONTAINING PROTEIN-BINDING PROTEIN 1, ISOFORM F"/>
    <property type="match status" value="1"/>
</dbReference>
<dbReference type="InterPro" id="IPR001715">
    <property type="entry name" value="CH_dom"/>
</dbReference>
<dbReference type="Proteomes" id="UP001196413">
    <property type="component" value="Unassembled WGS sequence"/>
</dbReference>
<dbReference type="SUPFAM" id="SSF47576">
    <property type="entry name" value="Calponin-homology domain, CH-domain"/>
    <property type="match status" value="1"/>
</dbReference>
<dbReference type="Pfam" id="PF00307">
    <property type="entry name" value="CH"/>
    <property type="match status" value="1"/>
</dbReference>
<dbReference type="InterPro" id="IPR036872">
    <property type="entry name" value="CH_dom_sf"/>
</dbReference>
<comment type="caution">
    <text evidence="2">The sequence shown here is derived from an EMBL/GenBank/DDBJ whole genome shotgun (WGS) entry which is preliminary data.</text>
</comment>
<sequence length="235" mass="26866">MDKVNAVHAKLNWKIAVVAIKAAEGYREVAQSELKRLLEVSGTEASAVEVLRTNQMQKYQCSSKRSALLAWAQAHLADYPTIAVTNFASDWHDGRAFCALIHHFQPIMFRCTAFLPSDDAHVPHEGVEVLQRPRENFVHRLQRETSSPILTREIAQQPTLRRILEVTLPHRGRAVGSYRKLVLRVSNEYLRFNEKSMIDEKPRNSECTMSGTRDPEKADRLPKVTVSNNYVFTHF</sequence>
<name>A0AAD5N8W9_PARTN</name>